<sequence>MGEDGTLTVNNGKPAVGRKQIAATAQSYMEAFPDIRLTMDSLTVQKNTYRYYWTFKGTNTGPGGTGNKVDFSGFEEWTMNF</sequence>
<dbReference type="Pfam" id="PF07366">
    <property type="entry name" value="SnoaL"/>
    <property type="match status" value="1"/>
</dbReference>
<dbReference type="InterPro" id="IPR009959">
    <property type="entry name" value="Cyclase_SnoaL-like"/>
</dbReference>
<dbReference type="GO" id="GO:0030638">
    <property type="term" value="P:polyketide metabolic process"/>
    <property type="evidence" value="ECO:0007669"/>
    <property type="project" value="InterPro"/>
</dbReference>
<dbReference type="EMBL" id="CP028136">
    <property type="protein sequence ID" value="AVR45380.1"/>
    <property type="molecule type" value="Genomic_DNA"/>
</dbReference>
<dbReference type="AlphaFoldDB" id="A0A2R3Z538"/>
<evidence type="ECO:0000313" key="1">
    <source>
        <dbReference type="EMBL" id="AVR45380.1"/>
    </source>
</evidence>
<dbReference type="Proteomes" id="UP000241507">
    <property type="component" value="Chromosome"/>
</dbReference>
<proteinExistence type="predicted"/>
<dbReference type="SUPFAM" id="SSF54427">
    <property type="entry name" value="NTF2-like"/>
    <property type="match status" value="1"/>
</dbReference>
<evidence type="ECO:0008006" key="3">
    <source>
        <dbReference type="Google" id="ProtNLM"/>
    </source>
</evidence>
<keyword evidence="2" id="KW-1185">Reference proteome</keyword>
<reference evidence="2" key="1">
    <citation type="submission" date="2018-03" db="EMBL/GenBank/DDBJ databases">
        <title>Gramella fulva sp. nov., isolated from a dry surface of tidal flat.</title>
        <authorList>
            <person name="Hwang S.H."/>
            <person name="Hwang W.M."/>
            <person name="Kang K."/>
            <person name="Ahn T.-Y."/>
        </authorList>
    </citation>
    <scope>NUCLEOTIDE SEQUENCE [LARGE SCALE GENOMIC DNA]</scope>
    <source>
        <strain evidence="2">SH35</strain>
    </source>
</reference>
<dbReference type="OrthoDB" id="125994at2"/>
<gene>
    <name evidence="1" type="ORF">C7S20_08915</name>
</gene>
<evidence type="ECO:0000313" key="2">
    <source>
        <dbReference type="Proteomes" id="UP000241507"/>
    </source>
</evidence>
<dbReference type="Gene3D" id="3.10.450.50">
    <property type="match status" value="1"/>
</dbReference>
<dbReference type="KEGG" id="grs:C7S20_08915"/>
<accession>A0A2R3Z538</accession>
<protein>
    <recommendedName>
        <fullName evidence="3">SnoaL-like domain-containing protein</fullName>
    </recommendedName>
</protein>
<name>A0A2R3Z538_9FLAO</name>
<dbReference type="InterPro" id="IPR032710">
    <property type="entry name" value="NTF2-like_dom_sf"/>
</dbReference>
<organism evidence="1 2">
    <name type="scientific">Christiangramia fulva</name>
    <dbReference type="NCBI Taxonomy" id="2126553"/>
    <lineage>
        <taxon>Bacteria</taxon>
        <taxon>Pseudomonadati</taxon>
        <taxon>Bacteroidota</taxon>
        <taxon>Flavobacteriia</taxon>
        <taxon>Flavobacteriales</taxon>
        <taxon>Flavobacteriaceae</taxon>
        <taxon>Christiangramia</taxon>
    </lineage>
</organism>